<dbReference type="AlphaFoldDB" id="A0A1K2HS68"/>
<proteinExistence type="predicted"/>
<reference evidence="4 5" key="1">
    <citation type="submission" date="2016-11" db="EMBL/GenBank/DDBJ databases">
        <authorList>
            <person name="Jaros S."/>
            <person name="Januszkiewicz K."/>
            <person name="Wedrychowicz H."/>
        </authorList>
    </citation>
    <scope>NUCLEOTIDE SEQUENCE [LARGE SCALE GENOMIC DNA]</scope>
    <source>
        <strain evidence="4 5">DSM 18899</strain>
    </source>
</reference>
<accession>A0A1K2HS68</accession>
<keyword evidence="2" id="KW-0812">Transmembrane</keyword>
<dbReference type="Pfam" id="PF05345">
    <property type="entry name" value="He_PIG"/>
    <property type="match status" value="1"/>
</dbReference>
<dbReference type="OrthoDB" id="8540209at2"/>
<keyword evidence="5" id="KW-1185">Reference proteome</keyword>
<sequence>MRAKRLQQRVLTLCLCLLLPAAAAKLVLAPPPADKPAAAAQSGPGTVNPACPGSEDPGLLLQNCDPQIEPLTLRKTAATGLPAARLGQDYRYRFQASGGQAPYRFQALAGGLPEGLQLSADGELQGKSSQHGRFLFTLELRDQAGQVLRQRYRLNVLGPASPTTRPPPPAPKPLPAKISQIETLPIAAAQRPLVPKGQLDTYLLSAKLVEAIKPAPPPAKEAAPEQNSAEAVAELHSTPVAQPAQPSPDSAAATAPLAGDAALAAPKPSPATPAKQGADTAASNGLDELNDAAAAQLQQLLQPMIGVEFLNRDLFVAALDARVCSYAAELTDKQAIASRQSSPTAEQWRARCAVAWDAPLGKAAETASDAPVSWQDLPATLLPRKLRAWLVEQAKQARQLDSQAAPVWQGTGCNCLRSADGRAVWRFAPAWQNTADSMPIDFSLYERIVGFAQPFDDDGNVLQPHPSEAQLAFFRAVHLYGSKLDLALYRGDWQFLQRLPDDHQQRIAEQVARQARRLLDTPLRQLGERWQDRIPGLAEAEYLGDGLTLYLDRLPTSGEPGYAVFDAFRHRLIQALITELRQSPRSYTLSLMLNGGDLLPELQSPDPARQAKGQASPPKQARWSIERLFDYLVMAEDPPFEDGRIRNENGGYRSQTNLTIQYLILLPEPSTRSKKVLRESIEGARALVGGNRAIFLRRLLPVVPLGSAEPQQFIDDMAYFNDNFGGVAYWPKPAADAGLETLISKTVRSTFLGAEPAENALCNAVCDWRWPLRALFWLLLGIAVLSLALFLLSCRIRALGRPYQLYLLLAGILPLVLGGLLLRCDPSLASADITNRLLTWVLVAVILSMLFPLLKPKVEKP</sequence>
<feature type="transmembrane region" description="Helical" evidence="2">
    <location>
        <begin position="837"/>
        <end position="854"/>
    </location>
</feature>
<evidence type="ECO:0000256" key="2">
    <source>
        <dbReference type="SAM" id="Phobius"/>
    </source>
</evidence>
<gene>
    <name evidence="4" type="ORF">SAMN02745887_03728</name>
</gene>
<evidence type="ECO:0000313" key="5">
    <source>
        <dbReference type="Proteomes" id="UP000186513"/>
    </source>
</evidence>
<feature type="transmembrane region" description="Helical" evidence="2">
    <location>
        <begin position="774"/>
        <end position="793"/>
    </location>
</feature>
<evidence type="ECO:0000256" key="1">
    <source>
        <dbReference type="SAM" id="MobiDB-lite"/>
    </source>
</evidence>
<feature type="region of interest" description="Disordered" evidence="1">
    <location>
        <begin position="216"/>
        <end position="282"/>
    </location>
</feature>
<organism evidence="4 5">
    <name type="scientific">Chitinimonas taiwanensis DSM 18899</name>
    <dbReference type="NCBI Taxonomy" id="1121279"/>
    <lineage>
        <taxon>Bacteria</taxon>
        <taxon>Pseudomonadati</taxon>
        <taxon>Pseudomonadota</taxon>
        <taxon>Betaproteobacteria</taxon>
        <taxon>Neisseriales</taxon>
        <taxon>Chitinibacteraceae</taxon>
        <taxon>Chitinimonas</taxon>
    </lineage>
</organism>
<name>A0A1K2HS68_9NEIS</name>
<keyword evidence="2" id="KW-0472">Membrane</keyword>
<dbReference type="STRING" id="1121279.SAMN02745887_03728"/>
<dbReference type="RefSeq" id="WP_072430198.1">
    <property type="nucleotide sequence ID" value="NZ_FPKR01000019.1"/>
</dbReference>
<feature type="compositionally biased region" description="Low complexity" evidence="1">
    <location>
        <begin position="241"/>
        <end position="266"/>
    </location>
</feature>
<feature type="region of interest" description="Disordered" evidence="1">
    <location>
        <begin position="600"/>
        <end position="619"/>
    </location>
</feature>
<keyword evidence="3" id="KW-0732">Signal</keyword>
<dbReference type="Proteomes" id="UP000186513">
    <property type="component" value="Unassembled WGS sequence"/>
</dbReference>
<feature type="region of interest" description="Disordered" evidence="1">
    <location>
        <begin position="32"/>
        <end position="54"/>
    </location>
</feature>
<dbReference type="EMBL" id="FPKR01000019">
    <property type="protein sequence ID" value="SFZ79541.1"/>
    <property type="molecule type" value="Genomic_DNA"/>
</dbReference>
<evidence type="ECO:0000313" key="4">
    <source>
        <dbReference type="EMBL" id="SFZ79541.1"/>
    </source>
</evidence>
<dbReference type="InterPro" id="IPR013783">
    <property type="entry name" value="Ig-like_fold"/>
</dbReference>
<protein>
    <submittedName>
        <fullName evidence="4">Uncharacterized protein</fullName>
    </submittedName>
</protein>
<feature type="transmembrane region" description="Helical" evidence="2">
    <location>
        <begin position="805"/>
        <end position="822"/>
    </location>
</feature>
<feature type="chain" id="PRO_5009678523" evidence="3">
    <location>
        <begin position="30"/>
        <end position="861"/>
    </location>
</feature>
<evidence type="ECO:0000256" key="3">
    <source>
        <dbReference type="SAM" id="SignalP"/>
    </source>
</evidence>
<dbReference type="Gene3D" id="2.60.40.10">
    <property type="entry name" value="Immunoglobulins"/>
    <property type="match status" value="1"/>
</dbReference>
<keyword evidence="2" id="KW-1133">Transmembrane helix</keyword>
<feature type="signal peptide" evidence="3">
    <location>
        <begin position="1"/>
        <end position="29"/>
    </location>
</feature>